<keyword evidence="1" id="KW-0614">Plasmid</keyword>
<evidence type="ECO:0000313" key="2">
    <source>
        <dbReference type="Proteomes" id="UP000270034"/>
    </source>
</evidence>
<dbReference type="Proteomes" id="UP000270034">
    <property type="component" value="Plasmid pAOF1"/>
</dbReference>
<reference evidence="1 2" key="1">
    <citation type="submission" date="2018-02" db="EMBL/GenBank/DDBJ databases">
        <title>Acetobacter orientalis genome.</title>
        <authorList>
            <person name="Nakashima N."/>
            <person name="Tamura T."/>
        </authorList>
    </citation>
    <scope>NUCLEOTIDE SEQUENCE [LARGE SCALE GENOMIC DNA]</scope>
    <source>
        <strain evidence="1 2">FAN1</strain>
        <plasmid evidence="2">paof1 fan1 dna</plasmid>
    </source>
</reference>
<dbReference type="AlphaFoldDB" id="A0A2Z5ZMQ1"/>
<dbReference type="EMBL" id="AP018516">
    <property type="protein sequence ID" value="BBC81861.1"/>
    <property type="molecule type" value="Genomic_DNA"/>
</dbReference>
<geneLocation type="plasmid" evidence="2">
    <name>paof1 fan1 dna</name>
</geneLocation>
<gene>
    <name evidence="1" type="ORF">AcetOrient_orf00240p</name>
</gene>
<proteinExistence type="predicted"/>
<name>A0A2Z5ZMQ1_9PROT</name>
<sequence>MDLLAGLCDILRAHGSIVRSMASDMPLAFRAALSRASGDNFSARDASDLRFAISLLLFQWVHLVQVVH</sequence>
<accession>A0A2Z5ZMQ1</accession>
<organism evidence="1 2">
    <name type="scientific">Acetobacter orientalis</name>
    <dbReference type="NCBI Taxonomy" id="146474"/>
    <lineage>
        <taxon>Bacteria</taxon>
        <taxon>Pseudomonadati</taxon>
        <taxon>Pseudomonadota</taxon>
        <taxon>Alphaproteobacteria</taxon>
        <taxon>Acetobacterales</taxon>
        <taxon>Acetobacteraceae</taxon>
        <taxon>Acetobacter</taxon>
    </lineage>
</organism>
<protein>
    <submittedName>
        <fullName evidence="1">Transcriptional regulator</fullName>
    </submittedName>
</protein>
<dbReference type="KEGG" id="aot:AcetOri_orf00240p"/>
<evidence type="ECO:0000313" key="1">
    <source>
        <dbReference type="EMBL" id="BBC81861.1"/>
    </source>
</evidence>